<evidence type="ECO:0000313" key="1">
    <source>
        <dbReference type="EMBL" id="MBU2739279.1"/>
    </source>
</evidence>
<reference evidence="1 2" key="1">
    <citation type="journal article" date="2021" name="ISME J.">
        <title>Genomic evolution of the class Acidithiobacillia: deep-branching Proteobacteria living in extreme acidic conditions.</title>
        <authorList>
            <person name="Moya-Beltran A."/>
            <person name="Beard S."/>
            <person name="Rojas-Villalobos C."/>
            <person name="Issotta F."/>
            <person name="Gallardo Y."/>
            <person name="Ulloa R."/>
            <person name="Giaveno A."/>
            <person name="Degli Esposti M."/>
            <person name="Johnson D.B."/>
            <person name="Quatrini R."/>
        </authorList>
    </citation>
    <scope>NUCLEOTIDE SEQUENCE [LARGE SCALE GENOMIC DNA]</scope>
    <source>
        <strain evidence="1 2">ATCC 19703</strain>
    </source>
</reference>
<organism evidence="1 2">
    <name type="scientific">Acidithiobacillus concretivorus</name>
    <dbReference type="NCBI Taxonomy" id="3063952"/>
    <lineage>
        <taxon>Bacteria</taxon>
        <taxon>Pseudomonadati</taxon>
        <taxon>Pseudomonadota</taxon>
        <taxon>Acidithiobacillia</taxon>
        <taxon>Acidithiobacillales</taxon>
        <taxon>Acidithiobacillaceae</taxon>
        <taxon>Acidithiobacillus</taxon>
    </lineage>
</organism>
<evidence type="ECO:0000313" key="2">
    <source>
        <dbReference type="Proteomes" id="UP001197028"/>
    </source>
</evidence>
<dbReference type="EMBL" id="JABELD010000080">
    <property type="protein sequence ID" value="MBU2739279.1"/>
    <property type="molecule type" value="Genomic_DNA"/>
</dbReference>
<sequence>MDSEQDLSRMLMGFSISEESWLDLVKSKWNLQKAMAWANARLQEVETLSTETQKAYLRVMITLYGSSPKGVGMAEAN</sequence>
<name>A0ABS5ZRU9_9PROT</name>
<gene>
    <name evidence="1" type="ORF">HJG40_10885</name>
</gene>
<accession>A0ABS5ZRU9</accession>
<proteinExistence type="predicted"/>
<dbReference type="Proteomes" id="UP001197028">
    <property type="component" value="Unassembled WGS sequence"/>
</dbReference>
<comment type="caution">
    <text evidence="1">The sequence shown here is derived from an EMBL/GenBank/DDBJ whole genome shotgun (WGS) entry which is preliminary data.</text>
</comment>
<protein>
    <submittedName>
        <fullName evidence="1">Uncharacterized protein</fullName>
    </submittedName>
</protein>
<keyword evidence="2" id="KW-1185">Reference proteome</keyword>